<evidence type="ECO:0000256" key="4">
    <source>
        <dbReference type="ARBA" id="ARBA00023143"/>
    </source>
</evidence>
<comment type="function">
    <text evidence="1 5">Assembles around the rod to form the L-ring and probably protects the motor/basal body from shearing forces during rotation.</text>
</comment>
<evidence type="ECO:0000256" key="3">
    <source>
        <dbReference type="ARBA" id="ARBA00022729"/>
    </source>
</evidence>
<evidence type="ECO:0000313" key="6">
    <source>
        <dbReference type="EMBL" id="MBC2595034.1"/>
    </source>
</evidence>
<dbReference type="HAMAP" id="MF_00416">
    <property type="entry name" value="FlgI"/>
    <property type="match status" value="1"/>
</dbReference>
<accession>A0A842HHJ1</accession>
<dbReference type="InterPro" id="IPR001782">
    <property type="entry name" value="Flag_FlgI"/>
</dbReference>
<dbReference type="PRINTS" id="PR01010">
    <property type="entry name" value="FLGPRINGFLGI"/>
</dbReference>
<dbReference type="EMBL" id="JACHVB010000035">
    <property type="protein sequence ID" value="MBC2595034.1"/>
    <property type="molecule type" value="Genomic_DNA"/>
</dbReference>
<protein>
    <recommendedName>
        <fullName evidence="5">Flagellar P-ring protein</fullName>
    </recommendedName>
    <alternativeName>
        <fullName evidence="5">Basal body P-ring protein</fullName>
    </alternativeName>
</protein>
<dbReference type="RefSeq" id="WP_185675999.1">
    <property type="nucleotide sequence ID" value="NZ_JACHVB010000035.1"/>
</dbReference>
<dbReference type="Pfam" id="PF02119">
    <property type="entry name" value="FlgI"/>
    <property type="match status" value="1"/>
</dbReference>
<comment type="similarity">
    <text evidence="5">Belongs to the FlgI family.</text>
</comment>
<evidence type="ECO:0000256" key="1">
    <source>
        <dbReference type="ARBA" id="ARBA00002591"/>
    </source>
</evidence>
<comment type="caution">
    <text evidence="6">The sequence shown here is derived from an EMBL/GenBank/DDBJ whole genome shotgun (WGS) entry which is preliminary data.</text>
</comment>
<comment type="subunit">
    <text evidence="5">The basal body constitutes a major portion of the flagellar organelle and consists of four rings (L,P,S, and M) mounted on a central rod.</text>
</comment>
<evidence type="ECO:0000256" key="5">
    <source>
        <dbReference type="HAMAP-Rule" id="MF_00416"/>
    </source>
</evidence>
<name>A0A842HHJ1_9BACT</name>
<gene>
    <name evidence="5" type="primary">flgI</name>
    <name evidence="6" type="ORF">H5P28_12270</name>
</gene>
<organism evidence="6 7">
    <name type="scientific">Ruficoccus amylovorans</name>
    <dbReference type="NCBI Taxonomy" id="1804625"/>
    <lineage>
        <taxon>Bacteria</taxon>
        <taxon>Pseudomonadati</taxon>
        <taxon>Verrucomicrobiota</taxon>
        <taxon>Opitutia</taxon>
        <taxon>Puniceicoccales</taxon>
        <taxon>Cerasicoccaceae</taxon>
        <taxon>Ruficoccus</taxon>
    </lineage>
</organism>
<comment type="subcellular location">
    <subcellularLocation>
        <location evidence="2 5">Bacterial flagellum basal body</location>
    </subcellularLocation>
</comment>
<evidence type="ECO:0000313" key="7">
    <source>
        <dbReference type="Proteomes" id="UP000546464"/>
    </source>
</evidence>
<dbReference type="GO" id="GO:0005198">
    <property type="term" value="F:structural molecule activity"/>
    <property type="evidence" value="ECO:0007669"/>
    <property type="project" value="InterPro"/>
</dbReference>
<dbReference type="GO" id="GO:0009428">
    <property type="term" value="C:bacterial-type flagellum basal body, distal rod, P ring"/>
    <property type="evidence" value="ECO:0007669"/>
    <property type="project" value="InterPro"/>
</dbReference>
<keyword evidence="7" id="KW-1185">Reference proteome</keyword>
<keyword evidence="4 5" id="KW-0975">Bacterial flagellum</keyword>
<keyword evidence="6" id="KW-0969">Cilium</keyword>
<dbReference type="NCBIfam" id="NF003676">
    <property type="entry name" value="PRK05303.1"/>
    <property type="match status" value="1"/>
</dbReference>
<feature type="chain" id="PRO_5033175646" description="Flagellar P-ring protein" evidence="5">
    <location>
        <begin position="20"/>
        <end position="363"/>
    </location>
</feature>
<dbReference type="GO" id="GO:0071973">
    <property type="term" value="P:bacterial-type flagellum-dependent cell motility"/>
    <property type="evidence" value="ECO:0007669"/>
    <property type="project" value="InterPro"/>
</dbReference>
<reference evidence="6 7" key="1">
    <citation type="submission" date="2020-07" db="EMBL/GenBank/DDBJ databases">
        <authorList>
            <person name="Feng X."/>
        </authorList>
    </citation>
    <scope>NUCLEOTIDE SEQUENCE [LARGE SCALE GENOMIC DNA]</scope>
    <source>
        <strain evidence="6 7">JCM31066</strain>
    </source>
</reference>
<dbReference type="PANTHER" id="PTHR30381:SF0">
    <property type="entry name" value="FLAGELLAR P-RING PROTEIN"/>
    <property type="match status" value="1"/>
</dbReference>
<keyword evidence="6" id="KW-0282">Flagellum</keyword>
<dbReference type="AlphaFoldDB" id="A0A842HHJ1"/>
<dbReference type="PANTHER" id="PTHR30381">
    <property type="entry name" value="FLAGELLAR P-RING PERIPLASMIC PROTEIN FLGI"/>
    <property type="match status" value="1"/>
</dbReference>
<dbReference type="Proteomes" id="UP000546464">
    <property type="component" value="Unassembled WGS sequence"/>
</dbReference>
<evidence type="ECO:0000256" key="2">
    <source>
        <dbReference type="ARBA" id="ARBA00004117"/>
    </source>
</evidence>
<dbReference type="GO" id="GO:0030288">
    <property type="term" value="C:outer membrane-bounded periplasmic space"/>
    <property type="evidence" value="ECO:0007669"/>
    <property type="project" value="InterPro"/>
</dbReference>
<sequence precursor="true">MVKRLYILLFLMLAGTASAGASRIKDVTTLQGDRENQLVGYGLVVGLAGDGDSQQSTFTVQSIANMLQRFGVSVPADKLRSKNVAAVMITVDIPAFVKPGERLDVLVSSLGDADSIYGGTLLQTPLLGADEQVYAVAQGAVLVGGFSVGDQQASVQQNHPTVGIIPGGAIVEREIQTRVLDNQAFTLFLQNPDYVSAVSMAEKINTYFPAAARALSPNAIRVQVPAQYQGEEMTFIASVQSIEVEPDTVARVVVNERSGTIVATAEVRLSEVAINHGNITVSVARTPVVSQPNAFSNGKTVVTSSTDLNVTERAGGFRYLDKAPTLQDLTTALNSLGVSPRDMMSILQALKTAGALQAELIIE</sequence>
<proteinExistence type="inferred from homology"/>
<keyword evidence="6" id="KW-0966">Cell projection</keyword>
<keyword evidence="3 5" id="KW-0732">Signal</keyword>
<feature type="signal peptide" evidence="5">
    <location>
        <begin position="1"/>
        <end position="19"/>
    </location>
</feature>